<evidence type="ECO:0000313" key="2">
    <source>
        <dbReference type="Proteomes" id="UP000603453"/>
    </source>
</evidence>
<dbReference type="Proteomes" id="UP000603453">
    <property type="component" value="Unassembled WGS sequence"/>
</dbReference>
<name>A0A8H7QI12_9FUNG</name>
<proteinExistence type="predicted"/>
<gene>
    <name evidence="1" type="ORF">INT47_012372</name>
</gene>
<dbReference type="AlphaFoldDB" id="A0A8H7QI12"/>
<reference evidence="1" key="1">
    <citation type="submission" date="2020-12" db="EMBL/GenBank/DDBJ databases">
        <title>Metabolic potential, ecology and presence of endohyphal bacteria is reflected in genomic diversity of Mucoromycotina.</title>
        <authorList>
            <person name="Muszewska A."/>
            <person name="Okrasinska A."/>
            <person name="Steczkiewicz K."/>
            <person name="Drgas O."/>
            <person name="Orlowska M."/>
            <person name="Perlinska-Lenart U."/>
            <person name="Aleksandrzak-Piekarczyk T."/>
            <person name="Szatraj K."/>
            <person name="Zielenkiewicz U."/>
            <person name="Pilsyk S."/>
            <person name="Malc E."/>
            <person name="Mieczkowski P."/>
            <person name="Kruszewska J.S."/>
            <person name="Biernat P."/>
            <person name="Pawlowska J."/>
        </authorList>
    </citation>
    <scope>NUCLEOTIDE SEQUENCE</scope>
    <source>
        <strain evidence="1">WA0000017839</strain>
    </source>
</reference>
<sequence>MVKLVFDKYKNGLCSRSGLPLFDDEAVATSHRILEEIRQGNVSDIVGGPALYTEIGVDQNVLMRYRCSRGTSSVEGSVHFNIIRKFASYNAGPRLNEAVLSDYRLYHNISDG</sequence>
<comment type="caution">
    <text evidence="1">The sequence shown here is derived from an EMBL/GenBank/DDBJ whole genome shotgun (WGS) entry which is preliminary data.</text>
</comment>
<keyword evidence="2" id="KW-1185">Reference proteome</keyword>
<organism evidence="1 2">
    <name type="scientific">Mucor saturninus</name>
    <dbReference type="NCBI Taxonomy" id="64648"/>
    <lineage>
        <taxon>Eukaryota</taxon>
        <taxon>Fungi</taxon>
        <taxon>Fungi incertae sedis</taxon>
        <taxon>Mucoromycota</taxon>
        <taxon>Mucoromycotina</taxon>
        <taxon>Mucoromycetes</taxon>
        <taxon>Mucorales</taxon>
        <taxon>Mucorineae</taxon>
        <taxon>Mucoraceae</taxon>
        <taxon>Mucor</taxon>
    </lineage>
</organism>
<evidence type="ECO:0000313" key="1">
    <source>
        <dbReference type="EMBL" id="KAG2192843.1"/>
    </source>
</evidence>
<dbReference type="EMBL" id="JAEPRD010000265">
    <property type="protein sequence ID" value="KAG2192843.1"/>
    <property type="molecule type" value="Genomic_DNA"/>
</dbReference>
<accession>A0A8H7QI12</accession>
<protein>
    <submittedName>
        <fullName evidence="1">Uncharacterized protein</fullName>
    </submittedName>
</protein>
<dbReference type="OrthoDB" id="2279551at2759"/>